<dbReference type="EMBL" id="SMBJ01000005">
    <property type="protein sequence ID" value="TCU25730.1"/>
    <property type="molecule type" value="Genomic_DNA"/>
</dbReference>
<dbReference type="Proteomes" id="UP000295547">
    <property type="component" value="Unassembled WGS sequence"/>
</dbReference>
<dbReference type="OrthoDB" id="5180054at2"/>
<gene>
    <name evidence="1" type="ORF">EV130_105388</name>
</gene>
<accession>A0A4R3QTN7</accession>
<comment type="caution">
    <text evidence="1">The sequence shown here is derived from an EMBL/GenBank/DDBJ whole genome shotgun (WGS) entry which is preliminary data.</text>
</comment>
<dbReference type="AlphaFoldDB" id="A0A4R3QTN7"/>
<name>A0A4R3QTN7_9HYPH</name>
<protein>
    <recommendedName>
        <fullName evidence="3">Phosphotransferase family enzyme</fullName>
    </recommendedName>
</protein>
<reference evidence="1 2" key="1">
    <citation type="submission" date="2019-03" db="EMBL/GenBank/DDBJ databases">
        <title>Genomic Encyclopedia of Type Strains, Phase IV (KMG-V): Genome sequencing to study the core and pangenomes of soil and plant-associated prokaryotes.</title>
        <authorList>
            <person name="Whitman W."/>
        </authorList>
    </citation>
    <scope>NUCLEOTIDE SEQUENCE [LARGE SCALE GENOMIC DNA]</scope>
    <source>
        <strain evidence="1 2">Gr42</strain>
    </source>
</reference>
<sequence length="430" mass="47683">MSQPTSRTAEIRKIAKTGNGKAEQLLAELLRDLFSIEARNVVINHDQYSLNSINGFFKTADGAFFFKFHQEEGEEAMSGEYYRADILARAGLPVDQPLLMSVLPGEQILVYHRRTDPRFSDVLRALDLKDDPAARKRAVEAERRLSEAVLKVYLDTLHPVSAGEVAAEPIHRLFYERLIDPPTGAYPGGRMASFYVGKDFSLPGLMLNWEAFSRCRFLVNGIEYRDSIGTLFDAAHERLSPLRLADAGGVTAHGDAHNANVWYEDRDGEASLSFFDPAFAGENVPTLLAEVKTTFHNILAHPLWLYDPAMATEQYEASVVLDGDLLRVTTDFELSPVRRALLDVKAEALWRPLLAELKARGMLPADWRRVIRLGLFLCPTLVMNLRAGAASHNPVSSLIGFSIAVAAGSEPVAGKDDISSFLDLIDPDRD</sequence>
<organism evidence="1 2">
    <name type="scientific">Rhizobium azibense</name>
    <dbReference type="NCBI Taxonomy" id="1136135"/>
    <lineage>
        <taxon>Bacteria</taxon>
        <taxon>Pseudomonadati</taxon>
        <taxon>Pseudomonadota</taxon>
        <taxon>Alphaproteobacteria</taxon>
        <taxon>Hyphomicrobiales</taxon>
        <taxon>Rhizobiaceae</taxon>
        <taxon>Rhizobium/Agrobacterium group</taxon>
        <taxon>Rhizobium</taxon>
    </lineage>
</organism>
<proteinExistence type="predicted"/>
<evidence type="ECO:0008006" key="3">
    <source>
        <dbReference type="Google" id="ProtNLM"/>
    </source>
</evidence>
<keyword evidence="2" id="KW-1185">Reference proteome</keyword>
<dbReference type="InterPro" id="IPR011009">
    <property type="entry name" value="Kinase-like_dom_sf"/>
</dbReference>
<dbReference type="SUPFAM" id="SSF56112">
    <property type="entry name" value="Protein kinase-like (PK-like)"/>
    <property type="match status" value="1"/>
</dbReference>
<evidence type="ECO:0000313" key="1">
    <source>
        <dbReference type="EMBL" id="TCU25730.1"/>
    </source>
</evidence>
<evidence type="ECO:0000313" key="2">
    <source>
        <dbReference type="Proteomes" id="UP000295547"/>
    </source>
</evidence>